<accession>A0A6P2BUS1</accession>
<evidence type="ECO:0000313" key="3">
    <source>
        <dbReference type="Proteomes" id="UP000460272"/>
    </source>
</evidence>
<keyword evidence="3" id="KW-1185">Reference proteome</keyword>
<evidence type="ECO:0000256" key="1">
    <source>
        <dbReference type="SAM" id="Phobius"/>
    </source>
</evidence>
<organism evidence="2 3">
    <name type="scientific">Trebonia kvetii</name>
    <dbReference type="NCBI Taxonomy" id="2480626"/>
    <lineage>
        <taxon>Bacteria</taxon>
        <taxon>Bacillati</taxon>
        <taxon>Actinomycetota</taxon>
        <taxon>Actinomycetes</taxon>
        <taxon>Streptosporangiales</taxon>
        <taxon>Treboniaceae</taxon>
        <taxon>Trebonia</taxon>
    </lineage>
</organism>
<proteinExistence type="predicted"/>
<dbReference type="EMBL" id="RPFW01000006">
    <property type="protein sequence ID" value="TVZ01865.1"/>
    <property type="molecule type" value="Genomic_DNA"/>
</dbReference>
<evidence type="ECO:0000313" key="2">
    <source>
        <dbReference type="EMBL" id="TVZ01865.1"/>
    </source>
</evidence>
<name>A0A6P2BUS1_9ACTN</name>
<protein>
    <submittedName>
        <fullName evidence="2">Uncharacterized protein</fullName>
    </submittedName>
</protein>
<dbReference type="Proteomes" id="UP000460272">
    <property type="component" value="Unassembled WGS sequence"/>
</dbReference>
<keyword evidence="1" id="KW-0812">Transmembrane</keyword>
<gene>
    <name evidence="2" type="ORF">EAS64_30970</name>
</gene>
<dbReference type="OrthoDB" id="9981670at2"/>
<feature type="transmembrane region" description="Helical" evidence="1">
    <location>
        <begin position="320"/>
        <end position="342"/>
    </location>
</feature>
<feature type="transmembrane region" description="Helical" evidence="1">
    <location>
        <begin position="348"/>
        <end position="366"/>
    </location>
</feature>
<keyword evidence="1" id="KW-0472">Membrane</keyword>
<comment type="caution">
    <text evidence="2">The sequence shown here is derived from an EMBL/GenBank/DDBJ whole genome shotgun (WGS) entry which is preliminary data.</text>
</comment>
<sequence>MSVSTEGANVPVGLVPEPVPPALLRAMQPAGAVFALGWTMAELFDPRRRVSDAMRQPPFDPDTQLPLVADLEADPKLVFLAAQLAELLQFFPGLAAPLALVTAQTDKKKAAVEAENLATATAAEQADDVAAMQAAAAAVVEAPFSETDLLAAVAGLNQAILDEFAADPERLSAYQLGLSLSDLTWVPRAEGSGLEAPAARPSALFGLFSRTHLSTVQTLLSGAGQQLPAGSATIVSRSLSNWADWIDVNTARIGSANADAWSENAGTVLAALRVQGWIWRSVLTGDTGVTVQPSMSAWVQAASSMVRAARLITISILRRFWPIVVIAVVALGGLLALIIANLSGISQVWASLFTVVAILGSGGYGLSSGVSQSFAGVGYDVWNAAKTEASAWSITWLPAMSATPAQRAELDRRGVAAPQLRKNLDLG</sequence>
<dbReference type="AlphaFoldDB" id="A0A6P2BUS1"/>
<reference evidence="2 3" key="1">
    <citation type="submission" date="2018-11" db="EMBL/GenBank/DDBJ databases">
        <title>Trebonia kvetii gen.nov., sp.nov., a novel acidophilic actinobacterium, and proposal of the new actinobacterial family Treboniaceae fam. nov.</title>
        <authorList>
            <person name="Rapoport D."/>
            <person name="Sagova-Mareckova M."/>
            <person name="Sedlacek I."/>
            <person name="Provaznik J."/>
            <person name="Kralova S."/>
            <person name="Pavlinic D."/>
            <person name="Benes V."/>
            <person name="Kopecky J."/>
        </authorList>
    </citation>
    <scope>NUCLEOTIDE SEQUENCE [LARGE SCALE GENOMIC DNA]</scope>
    <source>
        <strain evidence="2 3">15Tr583</strain>
    </source>
</reference>
<keyword evidence="1" id="KW-1133">Transmembrane helix</keyword>
<dbReference type="RefSeq" id="WP_145858773.1">
    <property type="nucleotide sequence ID" value="NZ_RPFW01000006.1"/>
</dbReference>